<dbReference type="EC" id="2.1.1.13" evidence="6"/>
<dbReference type="UniPathway" id="UPA00051">
    <property type="reaction ID" value="UER00081"/>
</dbReference>
<keyword evidence="15" id="KW-0486">Methionine biosynthesis</keyword>
<dbReference type="GO" id="GO:0032259">
    <property type="term" value="P:methylation"/>
    <property type="evidence" value="ECO:0007669"/>
    <property type="project" value="UniProtKB-KW"/>
</dbReference>
<dbReference type="RefSeq" id="WP_190615389.1">
    <property type="nucleotide sequence ID" value="NZ_AP018712.1"/>
</dbReference>
<dbReference type="Proteomes" id="UP000516361">
    <property type="component" value="Chromosome"/>
</dbReference>
<evidence type="ECO:0000313" key="25">
    <source>
        <dbReference type="Proteomes" id="UP000516361"/>
    </source>
</evidence>
<dbReference type="PROSITE" id="PS51332">
    <property type="entry name" value="B12_BINDING"/>
    <property type="match status" value="1"/>
</dbReference>
<evidence type="ECO:0000256" key="6">
    <source>
        <dbReference type="ARBA" id="ARBA00012032"/>
    </source>
</evidence>
<feature type="domain" description="Pterin-binding" evidence="21">
    <location>
        <begin position="311"/>
        <end position="555"/>
    </location>
</feature>
<dbReference type="AlphaFoldDB" id="A0A7G1G5G5"/>
<dbReference type="Gene3D" id="3.20.20.330">
    <property type="entry name" value="Homocysteine-binding-like domain"/>
    <property type="match status" value="1"/>
</dbReference>
<feature type="domain" description="Hcy-binding" evidence="20">
    <location>
        <begin position="1"/>
        <end position="282"/>
    </location>
</feature>
<comment type="cofactor">
    <cofactor evidence="2 19">
        <name>Zn(2+)</name>
        <dbReference type="ChEBI" id="CHEBI:29105"/>
    </cofactor>
</comment>
<dbReference type="GO" id="GO:0046653">
    <property type="term" value="P:tetrahydrofolate metabolic process"/>
    <property type="evidence" value="ECO:0007669"/>
    <property type="project" value="TreeGrafter"/>
</dbReference>
<evidence type="ECO:0000256" key="10">
    <source>
        <dbReference type="ARBA" id="ARBA00022628"/>
    </source>
</evidence>
<feature type="binding site" evidence="19">
    <location>
        <position position="268"/>
    </location>
    <ligand>
        <name>Zn(2+)</name>
        <dbReference type="ChEBI" id="CHEBI:29105"/>
    </ligand>
</feature>
<feature type="binding site" evidence="19">
    <location>
        <position position="202"/>
    </location>
    <ligand>
        <name>Zn(2+)</name>
        <dbReference type="ChEBI" id="CHEBI:29105"/>
    </ligand>
</feature>
<dbReference type="InterPro" id="IPR000489">
    <property type="entry name" value="Pterin-binding_dom"/>
</dbReference>
<dbReference type="GO" id="GO:0046872">
    <property type="term" value="F:metal ion binding"/>
    <property type="evidence" value="ECO:0007669"/>
    <property type="project" value="UniProtKB-KW"/>
</dbReference>
<dbReference type="InterPro" id="IPR003726">
    <property type="entry name" value="HCY_dom"/>
</dbReference>
<dbReference type="InterPro" id="IPR011005">
    <property type="entry name" value="Dihydropteroate_synth-like_sf"/>
</dbReference>
<dbReference type="InterPro" id="IPR036589">
    <property type="entry name" value="HCY_dom_sf"/>
</dbReference>
<evidence type="ECO:0000256" key="4">
    <source>
        <dbReference type="ARBA" id="ARBA00005178"/>
    </source>
</evidence>
<keyword evidence="16" id="KW-0170">Cobalt</keyword>
<dbReference type="PROSITE" id="PS51337">
    <property type="entry name" value="B12_BINDING_NTER"/>
    <property type="match status" value="1"/>
</dbReference>
<dbReference type="SUPFAM" id="SSF51717">
    <property type="entry name" value="Dihydropteroate synthetase-like"/>
    <property type="match status" value="1"/>
</dbReference>
<comment type="cofactor">
    <cofactor evidence="3">
        <name>methylcob(III)alamin</name>
        <dbReference type="ChEBI" id="CHEBI:28115"/>
    </cofactor>
</comment>
<evidence type="ECO:0000256" key="18">
    <source>
        <dbReference type="ARBA" id="ARBA00031040"/>
    </source>
</evidence>
<reference evidence="24 25" key="1">
    <citation type="submission" date="2018-06" db="EMBL/GenBank/DDBJ databases">
        <title>Genome sequencing of Oceanotoga sp. sy52.</title>
        <authorList>
            <person name="Mori K."/>
        </authorList>
    </citation>
    <scope>NUCLEOTIDE SEQUENCE [LARGE SCALE GENOMIC DNA]</scope>
    <source>
        <strain evidence="25">sy52</strain>
    </source>
</reference>
<organism evidence="24 25">
    <name type="scientific">Tepiditoga spiralis</name>
    <dbReference type="NCBI Taxonomy" id="2108365"/>
    <lineage>
        <taxon>Bacteria</taxon>
        <taxon>Thermotogati</taxon>
        <taxon>Thermotogota</taxon>
        <taxon>Thermotogae</taxon>
        <taxon>Petrotogales</taxon>
        <taxon>Petrotogaceae</taxon>
        <taxon>Tepiditoga</taxon>
    </lineage>
</organism>
<dbReference type="InterPro" id="IPR050554">
    <property type="entry name" value="Met_Synthase/Corrinoid"/>
</dbReference>
<proteinExistence type="inferred from homology"/>
<evidence type="ECO:0000313" key="24">
    <source>
        <dbReference type="EMBL" id="BBE30274.1"/>
    </source>
</evidence>
<keyword evidence="13 19" id="KW-0479">Metal-binding</keyword>
<evidence type="ECO:0000256" key="14">
    <source>
        <dbReference type="ARBA" id="ARBA00022833"/>
    </source>
</evidence>
<accession>A0A7G1G5G5</accession>
<evidence type="ECO:0000256" key="17">
    <source>
        <dbReference type="ARBA" id="ARBA00025552"/>
    </source>
</evidence>
<dbReference type="InterPro" id="IPR036594">
    <property type="entry name" value="Meth_synthase_dom"/>
</dbReference>
<evidence type="ECO:0000256" key="11">
    <source>
        <dbReference type="ARBA" id="ARBA00022679"/>
    </source>
</evidence>
<dbReference type="SMART" id="SM01018">
    <property type="entry name" value="B12-binding_2"/>
    <property type="match status" value="1"/>
</dbReference>
<dbReference type="PIRSF" id="PIRSF037472">
    <property type="entry name" value="DHPS_mtfrase"/>
    <property type="match status" value="1"/>
</dbReference>
<dbReference type="Gene3D" id="1.10.1240.10">
    <property type="entry name" value="Methionine synthase domain"/>
    <property type="match status" value="1"/>
</dbReference>
<dbReference type="InterPro" id="IPR036724">
    <property type="entry name" value="Cobalamin-bd_sf"/>
</dbReference>
<evidence type="ECO:0000256" key="19">
    <source>
        <dbReference type="PROSITE-ProRule" id="PRU00333"/>
    </source>
</evidence>
<evidence type="ECO:0000256" key="9">
    <source>
        <dbReference type="ARBA" id="ARBA00022605"/>
    </source>
</evidence>
<dbReference type="SUPFAM" id="SSF82282">
    <property type="entry name" value="Homocysteine S-methyltransferase"/>
    <property type="match status" value="1"/>
</dbReference>
<keyword evidence="10" id="KW-0846">Cobalamin</keyword>
<dbReference type="InterPro" id="IPR003759">
    <property type="entry name" value="Cbl-bd_cap"/>
</dbReference>
<dbReference type="Gene3D" id="3.20.20.20">
    <property type="entry name" value="Dihydropteroate synthase-like"/>
    <property type="match status" value="1"/>
</dbReference>
<dbReference type="InParanoid" id="A0A7G1G5G5"/>
<dbReference type="NCBIfam" id="NF005719">
    <property type="entry name" value="PRK07535.1"/>
    <property type="match status" value="1"/>
</dbReference>
<comment type="catalytic activity">
    <reaction evidence="1">
        <text>(6S)-5-methyl-5,6,7,8-tetrahydrofolate + L-homocysteine = (6S)-5,6,7,8-tetrahydrofolate + L-methionine</text>
        <dbReference type="Rhea" id="RHEA:11172"/>
        <dbReference type="ChEBI" id="CHEBI:18608"/>
        <dbReference type="ChEBI" id="CHEBI:57453"/>
        <dbReference type="ChEBI" id="CHEBI:57844"/>
        <dbReference type="ChEBI" id="CHEBI:58199"/>
        <dbReference type="EC" id="2.1.1.13"/>
    </reaction>
</comment>
<protein>
    <recommendedName>
        <fullName evidence="7">Methionine synthase</fullName>
        <ecNumber evidence="6">2.1.1.13</ecNumber>
    </recommendedName>
    <alternativeName>
        <fullName evidence="18">5-methyltetrahydrofolate--homocysteine methyltransferase</fullName>
    </alternativeName>
</protein>
<evidence type="ECO:0000256" key="16">
    <source>
        <dbReference type="ARBA" id="ARBA00023285"/>
    </source>
</evidence>
<sequence>MHIKERIKNELLFFDGAMGTQLQKKGLKLGTLPETLNITNPNIIKEIHELYIRSGAQIITTNTFGASEFKLKRTEYTVEEIVESAVKIAKSATGVQYVALDIGPIGRLLEPSGTLKFEEAYNMFKRQMIAGEKAGADLILIETISDLYEAKAAILAAKENTKLPVFCTMTFTEDGRTFTGTDPLTMVNVLEGLDVDALGLNCSVGPKEAIPIVEKIIKYSSIPVMVQPNAGLPEIENGETKYKITPKEFLTHMKKIVEMGAQIIGGCCGTDERFIKLMTKELKTVKPKKIKEKEFTAVSSYSKTVKIGETLKIIGERINPTGKKKFKQALRDKNLDYIIKEAINQKEEGADILDVNVGLPEINEEEIMIKVIKEIQSVMGLPLQIDSSDPKVIEHAVRIYNGKPLINSVNGKKESMEKIFPIVKKYGACVVGLTLDERGIPKKAEERVEVAEKIIKTAQKYGIHKKNILIDCLVLTASAQQEDVMETIKAVRMVKEKFNVKTTLGISNVSFGLPNRSILNKTFLAMALTAGVDAPILNPKKEEIKEIIYSYKVLSNQDKQSEKFIEKYSKVIQKKLNKEIKMQKEIDLKQIIIDGLKDEAIEATKILLKEKKSMEIINEFLIPALDIVGQRYEKEEIFLPQLIRSAETVKKSFELIKEIILKSGEEKKVGKKILLATVQGDVHDIGKNIVKVILENYGYEIVDLGKDVPAQKIIESIKKENIRLVGLSALMTTTVKSMEYIIKEIRKNKLDCKIMVGGAVLNQKYTDMIKADYYVKDAQKAVEIAKQFFSI</sequence>
<dbReference type="GO" id="GO:0008705">
    <property type="term" value="F:methionine synthase activity"/>
    <property type="evidence" value="ECO:0007669"/>
    <property type="project" value="UniProtKB-EC"/>
</dbReference>
<evidence type="ECO:0000256" key="12">
    <source>
        <dbReference type="ARBA" id="ARBA00022691"/>
    </source>
</evidence>
<evidence type="ECO:0000256" key="8">
    <source>
        <dbReference type="ARBA" id="ARBA00022603"/>
    </source>
</evidence>
<keyword evidence="9" id="KW-0028">Amino-acid biosynthesis</keyword>
<evidence type="ECO:0000256" key="15">
    <source>
        <dbReference type="ARBA" id="ARBA00023167"/>
    </source>
</evidence>
<dbReference type="Pfam" id="PF00809">
    <property type="entry name" value="Pterin_bind"/>
    <property type="match status" value="1"/>
</dbReference>
<evidence type="ECO:0000259" key="20">
    <source>
        <dbReference type="PROSITE" id="PS50970"/>
    </source>
</evidence>
<dbReference type="GO" id="GO:0005829">
    <property type="term" value="C:cytosol"/>
    <property type="evidence" value="ECO:0007669"/>
    <property type="project" value="TreeGrafter"/>
</dbReference>
<evidence type="ECO:0000256" key="1">
    <source>
        <dbReference type="ARBA" id="ARBA00001700"/>
    </source>
</evidence>
<dbReference type="EMBL" id="AP018712">
    <property type="protein sequence ID" value="BBE30274.1"/>
    <property type="molecule type" value="Genomic_DNA"/>
</dbReference>
<evidence type="ECO:0000256" key="5">
    <source>
        <dbReference type="ARBA" id="ARBA00010398"/>
    </source>
</evidence>
<evidence type="ECO:0000256" key="7">
    <source>
        <dbReference type="ARBA" id="ARBA00013998"/>
    </source>
</evidence>
<dbReference type="InterPro" id="IPR006158">
    <property type="entry name" value="Cobalamin-bd"/>
</dbReference>
<dbReference type="SUPFAM" id="SSF47644">
    <property type="entry name" value="Methionine synthase domain"/>
    <property type="match status" value="1"/>
</dbReference>
<keyword evidence="12" id="KW-0949">S-adenosyl-L-methionine</keyword>
<dbReference type="Pfam" id="PF02310">
    <property type="entry name" value="B12-binding"/>
    <property type="match status" value="1"/>
</dbReference>
<evidence type="ECO:0000256" key="2">
    <source>
        <dbReference type="ARBA" id="ARBA00001947"/>
    </source>
</evidence>
<feature type="binding site" evidence="19">
    <location>
        <position position="267"/>
    </location>
    <ligand>
        <name>Zn(2+)</name>
        <dbReference type="ChEBI" id="CHEBI:29105"/>
    </ligand>
</feature>
<dbReference type="PANTHER" id="PTHR45833:SF1">
    <property type="entry name" value="METHIONINE SYNTHASE"/>
    <property type="match status" value="1"/>
</dbReference>
<dbReference type="SUPFAM" id="SSF52242">
    <property type="entry name" value="Cobalamin (vitamin B12)-binding domain"/>
    <property type="match status" value="1"/>
</dbReference>
<evidence type="ECO:0000259" key="22">
    <source>
        <dbReference type="PROSITE" id="PS51332"/>
    </source>
</evidence>
<dbReference type="InterPro" id="IPR017215">
    <property type="entry name" value="MetH_bac"/>
</dbReference>
<gene>
    <name evidence="24" type="primary">metH</name>
    <name evidence="24" type="ORF">OSSY52_04150</name>
</gene>
<feature type="domain" description="B12-binding" evidence="22">
    <location>
        <begin position="670"/>
        <end position="791"/>
    </location>
</feature>
<dbReference type="Pfam" id="PF02574">
    <property type="entry name" value="S-methyl_trans"/>
    <property type="match status" value="1"/>
</dbReference>
<keyword evidence="8 19" id="KW-0489">Methyltransferase</keyword>
<feature type="domain" description="B12-binding N-terminal" evidence="23">
    <location>
        <begin position="575"/>
        <end position="668"/>
    </location>
</feature>
<evidence type="ECO:0000256" key="3">
    <source>
        <dbReference type="ARBA" id="ARBA00001956"/>
    </source>
</evidence>
<keyword evidence="14 19" id="KW-0862">Zinc</keyword>
<evidence type="ECO:0000259" key="21">
    <source>
        <dbReference type="PROSITE" id="PS50972"/>
    </source>
</evidence>
<comment type="function">
    <text evidence="17">Catalyzes the transfer of a methyl group from methyl-cobalamin to homocysteine, yielding enzyme-bound cob(I)alamin and methionine. Subsequently, remethylates the cofactor using methyltetrahydrofolate.</text>
</comment>
<dbReference type="Pfam" id="PF02607">
    <property type="entry name" value="B12-binding_2"/>
    <property type="match status" value="1"/>
</dbReference>
<dbReference type="GO" id="GO:0050667">
    <property type="term" value="P:homocysteine metabolic process"/>
    <property type="evidence" value="ECO:0007669"/>
    <property type="project" value="TreeGrafter"/>
</dbReference>
<comment type="pathway">
    <text evidence="4">Amino-acid biosynthesis; L-methionine biosynthesis via de novo pathway; L-methionine from L-homocysteine (MetH route): step 1/1.</text>
</comment>
<dbReference type="PROSITE" id="PS50972">
    <property type="entry name" value="PTERIN_BINDING"/>
    <property type="match status" value="1"/>
</dbReference>
<name>A0A7G1G5G5_9BACT</name>
<dbReference type="KEGG" id="ocy:OSSY52_04150"/>
<evidence type="ECO:0000259" key="23">
    <source>
        <dbReference type="PROSITE" id="PS51337"/>
    </source>
</evidence>
<comment type="similarity">
    <text evidence="5">Belongs to the vitamin-B12 dependent methionine synthase family.</text>
</comment>
<evidence type="ECO:0000256" key="13">
    <source>
        <dbReference type="ARBA" id="ARBA00022723"/>
    </source>
</evidence>
<keyword evidence="25" id="KW-1185">Reference proteome</keyword>
<dbReference type="GO" id="GO:0031419">
    <property type="term" value="F:cobalamin binding"/>
    <property type="evidence" value="ECO:0007669"/>
    <property type="project" value="UniProtKB-KW"/>
</dbReference>
<keyword evidence="11 19" id="KW-0808">Transferase</keyword>
<dbReference type="PANTHER" id="PTHR45833">
    <property type="entry name" value="METHIONINE SYNTHASE"/>
    <property type="match status" value="1"/>
</dbReference>
<dbReference type="PROSITE" id="PS50970">
    <property type="entry name" value="HCY"/>
    <property type="match status" value="1"/>
</dbReference>
<dbReference type="Gene3D" id="3.40.50.280">
    <property type="entry name" value="Cobalamin-binding domain"/>
    <property type="match status" value="1"/>
</dbReference>